<proteinExistence type="predicted"/>
<accession>Q9Z5J9</accession>
<evidence type="ECO:0000313" key="1">
    <source>
        <dbReference type="EMBL" id="CAB39152.1"/>
    </source>
</evidence>
<gene>
    <name evidence="1" type="primary">MLCB1701.12</name>
</gene>
<name>Q9Z5J9_MYCLR</name>
<organism evidence="1">
    <name type="scientific">Mycobacterium leprae</name>
    <dbReference type="NCBI Taxonomy" id="1769"/>
    <lineage>
        <taxon>Bacteria</taxon>
        <taxon>Bacillati</taxon>
        <taxon>Actinomycetota</taxon>
        <taxon>Actinomycetes</taxon>
        <taxon>Mycobacteriales</taxon>
        <taxon>Mycobacteriaceae</taxon>
        <taxon>Mycobacterium</taxon>
    </lineage>
</organism>
<reference evidence="1" key="1">
    <citation type="journal article" date="1993" name="Mol. Microbiol.">
        <title>Use of an ordered cosmid library to deduce the genomic organization of Mycobacterium leprae.</title>
        <authorList>
            <person name="Eiglmeier K."/>
            <person name="Honore N."/>
            <person name="Woods S.A."/>
            <person name="Caudron B."/>
            <person name="Cole S.T."/>
        </authorList>
    </citation>
    <scope>NUCLEOTIDE SEQUENCE</scope>
</reference>
<protein>
    <submittedName>
        <fullName evidence="1">Uncharacterized protein MLCB1701.12</fullName>
    </submittedName>
</protein>
<dbReference type="AlphaFoldDB" id="Q9Z5J9"/>
<sequence>MVTAKNEVDLFLDLIEEEVVSHIERNAELRNRVAGLDKRNTRLADGQVELAQRCTAVTQRERQVGEQEARLCPQEAAIARREVRLRQQETEFAQRHAVVSEGEWQVSQQEAWLYESKKLRFVSGRTDQSRSVLLRQR</sequence>
<reference evidence="1" key="2">
    <citation type="submission" date="1998-03" db="EMBL/GenBank/DDBJ databases">
        <authorList>
            <person name="James K.D."/>
            <person name="Parkhill J."/>
            <person name="Barrell B.G."/>
            <person name="Rajandream M.A."/>
        </authorList>
    </citation>
    <scope>NUCLEOTIDE SEQUENCE</scope>
</reference>
<dbReference type="EMBL" id="AL049191">
    <property type="protein sequence ID" value="CAB39152.1"/>
    <property type="molecule type" value="Genomic_DNA"/>
</dbReference>
<reference evidence="1" key="3">
    <citation type="submission" date="1999-03" db="EMBL/GenBank/DDBJ databases">
        <authorList>
            <person name="Badcock K."/>
            <person name="Churcher C.M."/>
        </authorList>
    </citation>
    <scope>NUCLEOTIDE SEQUENCE</scope>
</reference>